<dbReference type="AlphaFoldDB" id="A0A2T7NFM1"/>
<evidence type="ECO:0000256" key="8">
    <source>
        <dbReference type="ARBA" id="ARBA00022989"/>
    </source>
</evidence>
<evidence type="ECO:0000256" key="15">
    <source>
        <dbReference type="SAM" id="Phobius"/>
    </source>
</evidence>
<evidence type="ECO:0000256" key="12">
    <source>
        <dbReference type="ARBA" id="ARBA00049592"/>
    </source>
</evidence>
<feature type="transmembrane region" description="Helical" evidence="15">
    <location>
        <begin position="191"/>
        <end position="210"/>
    </location>
</feature>
<evidence type="ECO:0000313" key="16">
    <source>
        <dbReference type="EMBL" id="PVD19961.1"/>
    </source>
</evidence>
<dbReference type="GO" id="GO:0016323">
    <property type="term" value="C:basolateral plasma membrane"/>
    <property type="evidence" value="ECO:0007669"/>
    <property type="project" value="TreeGrafter"/>
</dbReference>
<keyword evidence="7" id="KW-0677">Repeat</keyword>
<dbReference type="EMBL" id="PZQS01000013">
    <property type="protein sequence ID" value="PVD19961.1"/>
    <property type="molecule type" value="Genomic_DNA"/>
</dbReference>
<evidence type="ECO:0000256" key="10">
    <source>
        <dbReference type="ARBA" id="ARBA00023180"/>
    </source>
</evidence>
<evidence type="ECO:0000256" key="1">
    <source>
        <dbReference type="ARBA" id="ARBA00004651"/>
    </source>
</evidence>
<evidence type="ECO:0000256" key="3">
    <source>
        <dbReference type="ARBA" id="ARBA00020971"/>
    </source>
</evidence>
<keyword evidence="10" id="KW-0325">Glycoprotein</keyword>
<evidence type="ECO:0000256" key="9">
    <source>
        <dbReference type="ARBA" id="ARBA00023136"/>
    </source>
</evidence>
<evidence type="ECO:0000256" key="13">
    <source>
        <dbReference type="ARBA" id="ARBA00049716"/>
    </source>
</evidence>
<evidence type="ECO:0000256" key="5">
    <source>
        <dbReference type="ARBA" id="ARBA00022475"/>
    </source>
</evidence>
<keyword evidence="17" id="KW-1185">Reference proteome</keyword>
<dbReference type="InterPro" id="IPR000425">
    <property type="entry name" value="MIP"/>
</dbReference>
<feature type="transmembrane region" description="Helical" evidence="15">
    <location>
        <begin position="138"/>
        <end position="156"/>
    </location>
</feature>
<evidence type="ECO:0000256" key="14">
    <source>
        <dbReference type="RuleBase" id="RU000477"/>
    </source>
</evidence>
<comment type="similarity">
    <text evidence="2 14">Belongs to the MIP/aquaporin (TC 1.A.8) family.</text>
</comment>
<gene>
    <name evidence="16" type="ORF">C0Q70_20455</name>
</gene>
<dbReference type="PANTHER" id="PTHR43829">
    <property type="entry name" value="AQUAPORIN OR AQUAGLYCEROPORIN RELATED"/>
    <property type="match status" value="1"/>
</dbReference>
<comment type="subunit">
    <text evidence="13">Homotetramer; each monomer provides an independent glycerol/water pore. Could also exist in other oligomeric states.</text>
</comment>
<evidence type="ECO:0000313" key="17">
    <source>
        <dbReference type="Proteomes" id="UP000245119"/>
    </source>
</evidence>
<feature type="transmembrane region" description="Helical" evidence="15">
    <location>
        <begin position="103"/>
        <end position="126"/>
    </location>
</feature>
<dbReference type="STRING" id="400727.A0A2T7NFM1"/>
<evidence type="ECO:0000256" key="7">
    <source>
        <dbReference type="ARBA" id="ARBA00022737"/>
    </source>
</evidence>
<evidence type="ECO:0000256" key="11">
    <source>
        <dbReference type="ARBA" id="ARBA00033020"/>
    </source>
</evidence>
<evidence type="ECO:0000256" key="6">
    <source>
        <dbReference type="ARBA" id="ARBA00022692"/>
    </source>
</evidence>
<dbReference type="PROSITE" id="PS00221">
    <property type="entry name" value="MIP"/>
    <property type="match status" value="1"/>
</dbReference>
<keyword evidence="5" id="KW-1003">Cell membrane</keyword>
<evidence type="ECO:0000256" key="4">
    <source>
        <dbReference type="ARBA" id="ARBA00022448"/>
    </source>
</evidence>
<keyword evidence="8 15" id="KW-1133">Transmembrane helix</keyword>
<dbReference type="Pfam" id="PF00230">
    <property type="entry name" value="MIP"/>
    <property type="match status" value="1"/>
</dbReference>
<dbReference type="Gene3D" id="1.20.1080.10">
    <property type="entry name" value="Glycerol uptake facilitator protein"/>
    <property type="match status" value="1"/>
</dbReference>
<dbReference type="PRINTS" id="PR00783">
    <property type="entry name" value="MINTRINSICP"/>
</dbReference>
<dbReference type="InterPro" id="IPR023275">
    <property type="entry name" value="Aquaporin_3"/>
</dbReference>
<dbReference type="InterPro" id="IPR050363">
    <property type="entry name" value="MIP/Aquaporin"/>
</dbReference>
<dbReference type="GO" id="GO:0015254">
    <property type="term" value="F:glycerol channel activity"/>
    <property type="evidence" value="ECO:0007669"/>
    <property type="project" value="TreeGrafter"/>
</dbReference>
<comment type="caution">
    <text evidence="16">The sequence shown here is derived from an EMBL/GenBank/DDBJ whole genome shotgun (WGS) entry which is preliminary data.</text>
</comment>
<accession>A0A2T7NFM1</accession>
<dbReference type="NCBIfam" id="TIGR00861">
    <property type="entry name" value="MIP"/>
    <property type="match status" value="1"/>
</dbReference>
<reference evidence="16 17" key="1">
    <citation type="submission" date="2018-04" db="EMBL/GenBank/DDBJ databases">
        <title>The genome of golden apple snail Pomacea canaliculata provides insight into stress tolerance and invasive adaptation.</title>
        <authorList>
            <person name="Liu C."/>
            <person name="Liu B."/>
            <person name="Ren Y."/>
            <person name="Zhang Y."/>
            <person name="Wang H."/>
            <person name="Li S."/>
            <person name="Jiang F."/>
            <person name="Yin L."/>
            <person name="Zhang G."/>
            <person name="Qian W."/>
            <person name="Fan W."/>
        </authorList>
    </citation>
    <scope>NUCLEOTIDE SEQUENCE [LARGE SCALE GENOMIC DNA]</scope>
    <source>
        <strain evidence="16">SZHN2017</strain>
        <tissue evidence="16">Muscle</tissue>
    </source>
</reference>
<dbReference type="SMR" id="A0A2T7NFM1"/>
<comment type="subcellular location">
    <subcellularLocation>
        <location evidence="1">Cell membrane</location>
        <topology evidence="1">Multi-pass membrane protein</topology>
    </subcellularLocation>
</comment>
<dbReference type="GO" id="GO:0015250">
    <property type="term" value="F:water channel activity"/>
    <property type="evidence" value="ECO:0007669"/>
    <property type="project" value="TreeGrafter"/>
</dbReference>
<comment type="function">
    <text evidence="12">Aquaglyceroporins form homotetrameric transmembrane channels, with each monomer independently mediating glycerol and water transport across the plasma membrane along their osmotic gradient. Could also be permeable to urea. Also participates in cell permeability to H2O2 and H2O2-mediated signaling. In skin, transports glycerol to the epidermis and stratum corneum, where it maintains hydration, elasticity, and supports lipid biosynthesis for barrier repair. In kidney, contributes to the reabsorption of water, helping the body maintain proper fluid balance.</text>
</comment>
<dbReference type="InterPro" id="IPR022357">
    <property type="entry name" value="MIP_CS"/>
</dbReference>
<sequence length="267" mass="29067">MSSGPAVTLTWGVGVSMGIYASGGVSGGHLNPAVSVAMAVLRRLPWTKVPVYMAAQYIGSFWASCVTYFLYYDALEKFDGGDRQMFGDHGTAGIWATYPQSYISVWTGLGDQIFSTSLLLLCVLAIMDPHNMTPHKGLMPITVGMLITALALAFGYNCGCAMNPARDLSPRIFTALAGWGLEPFSLRGYNWFWVNIVGPHIGAVVGALMYQAFIGFHWPHPDSPDVPVGLDEAMEPLVGEVTEQTENSHEEFEKKSELLIHRVVTTV</sequence>
<dbReference type="InterPro" id="IPR023271">
    <property type="entry name" value="Aquaporin-like"/>
</dbReference>
<dbReference type="PRINTS" id="PR02015">
    <property type="entry name" value="AQUAPORIN3"/>
</dbReference>
<name>A0A2T7NFM1_POMCA</name>
<keyword evidence="9 15" id="KW-0472">Membrane</keyword>
<dbReference type="PANTHER" id="PTHR43829:SF9">
    <property type="entry name" value="AQUAPORIN-9"/>
    <property type="match status" value="1"/>
</dbReference>
<evidence type="ECO:0000256" key="2">
    <source>
        <dbReference type="ARBA" id="ARBA00006175"/>
    </source>
</evidence>
<feature type="transmembrane region" description="Helical" evidence="15">
    <location>
        <begin position="51"/>
        <end position="71"/>
    </location>
</feature>
<protein>
    <recommendedName>
        <fullName evidence="3">Aquaporin-3</fullName>
    </recommendedName>
    <alternativeName>
        <fullName evidence="11">Aquaglyceroporin-3</fullName>
    </alternativeName>
</protein>
<dbReference type="OrthoDB" id="3222at2759"/>
<dbReference type="Proteomes" id="UP000245119">
    <property type="component" value="Linkage Group LG13"/>
</dbReference>
<dbReference type="OMA" id="IVACHIG"/>
<dbReference type="CDD" id="cd00333">
    <property type="entry name" value="MIP"/>
    <property type="match status" value="1"/>
</dbReference>
<keyword evidence="4 14" id="KW-0813">Transport</keyword>
<keyword evidence="6 14" id="KW-0812">Transmembrane</keyword>
<organism evidence="16 17">
    <name type="scientific">Pomacea canaliculata</name>
    <name type="common">Golden apple snail</name>
    <dbReference type="NCBI Taxonomy" id="400727"/>
    <lineage>
        <taxon>Eukaryota</taxon>
        <taxon>Metazoa</taxon>
        <taxon>Spiralia</taxon>
        <taxon>Lophotrochozoa</taxon>
        <taxon>Mollusca</taxon>
        <taxon>Gastropoda</taxon>
        <taxon>Caenogastropoda</taxon>
        <taxon>Architaenioglossa</taxon>
        <taxon>Ampullarioidea</taxon>
        <taxon>Ampullariidae</taxon>
        <taxon>Pomacea</taxon>
    </lineage>
</organism>
<dbReference type="SUPFAM" id="SSF81338">
    <property type="entry name" value="Aquaporin-like"/>
    <property type="match status" value="1"/>
</dbReference>
<proteinExistence type="inferred from homology"/>